<dbReference type="SUPFAM" id="SSF56784">
    <property type="entry name" value="HAD-like"/>
    <property type="match status" value="1"/>
</dbReference>
<dbReference type="AlphaFoldDB" id="A0A0J9C3L0"/>
<dbReference type="InterPro" id="IPR004446">
    <property type="entry name" value="Heptose_bisP_phosphatase"/>
</dbReference>
<feature type="binding site" evidence="13">
    <location>
        <begin position="16"/>
        <end position="19"/>
    </location>
    <ligand>
        <name>substrate</name>
    </ligand>
</feature>
<dbReference type="Gene3D" id="3.40.50.1000">
    <property type="entry name" value="HAD superfamily/HAD-like"/>
    <property type="match status" value="1"/>
</dbReference>
<keyword evidence="2 11" id="KW-0963">Cytoplasm</keyword>
<feature type="binding site" evidence="13">
    <location>
        <begin position="50"/>
        <end position="53"/>
    </location>
    <ligand>
        <name>substrate</name>
    </ligand>
</feature>
<dbReference type="NCBIfam" id="NF006506">
    <property type="entry name" value="PRK08942.1"/>
    <property type="match status" value="1"/>
</dbReference>
<dbReference type="NCBIfam" id="TIGR01656">
    <property type="entry name" value="Histidinol-ppas"/>
    <property type="match status" value="1"/>
</dbReference>
<evidence type="ECO:0000256" key="15">
    <source>
        <dbReference type="PIRSR" id="PIRSR004682-4"/>
    </source>
</evidence>
<dbReference type="GO" id="GO:0005975">
    <property type="term" value="P:carbohydrate metabolic process"/>
    <property type="evidence" value="ECO:0007669"/>
    <property type="project" value="InterPro"/>
</dbReference>
<feature type="binding site" evidence="15">
    <location>
        <position position="10"/>
    </location>
    <ligand>
        <name>Mg(2+)</name>
        <dbReference type="ChEBI" id="CHEBI:18420"/>
    </ligand>
</feature>
<dbReference type="Pfam" id="PF13344">
    <property type="entry name" value="Hydrolase_6"/>
    <property type="match status" value="1"/>
</dbReference>
<dbReference type="PANTHER" id="PTHR42891">
    <property type="entry name" value="D-GLYCERO-BETA-D-MANNO-HEPTOSE-1,7-BISPHOSPHATE 7-PHOSPHATASE"/>
    <property type="match status" value="1"/>
</dbReference>
<dbReference type="CDD" id="cd07503">
    <property type="entry name" value="HAD_HisB-N"/>
    <property type="match status" value="1"/>
</dbReference>
<comment type="similarity">
    <text evidence="10 11">Belongs to the gmhB family.</text>
</comment>
<keyword evidence="6 11" id="KW-0119">Carbohydrate metabolism</keyword>
<evidence type="ECO:0000256" key="12">
    <source>
        <dbReference type="PIRSR" id="PIRSR004682-1"/>
    </source>
</evidence>
<feature type="binding site" evidence="15">
    <location>
        <position position="134"/>
    </location>
    <ligand>
        <name>Mg(2+)</name>
        <dbReference type="ChEBI" id="CHEBI:18420"/>
    </ligand>
</feature>
<feature type="binding site" evidence="15">
    <location>
        <position position="104"/>
    </location>
    <ligand>
        <name>Zn(2+)</name>
        <dbReference type="ChEBI" id="CHEBI:29105"/>
    </ligand>
</feature>
<feature type="binding site" evidence="15">
    <location>
        <position position="8"/>
    </location>
    <ligand>
        <name>Mg(2+)</name>
        <dbReference type="ChEBI" id="CHEBI:18420"/>
    </ligand>
</feature>
<feature type="active site" description="Proton donor" evidence="12">
    <location>
        <position position="10"/>
    </location>
</feature>
<accession>A0A0J9C3L0</accession>
<keyword evidence="4 11" id="KW-0378">Hydrolase</keyword>
<dbReference type="GeneID" id="93164158"/>
<dbReference type="FunFam" id="3.40.50.1000:FF:000037">
    <property type="entry name" value="D,D-heptose 1,7-bisphosphate phosphatase"/>
    <property type="match status" value="1"/>
</dbReference>
<evidence type="ECO:0000256" key="2">
    <source>
        <dbReference type="ARBA" id="ARBA00022490"/>
    </source>
</evidence>
<comment type="cofactor">
    <cofactor evidence="15">
        <name>Mg(2+)</name>
        <dbReference type="ChEBI" id="CHEBI:18420"/>
    </cofactor>
</comment>
<evidence type="ECO:0000256" key="6">
    <source>
        <dbReference type="ARBA" id="ARBA00023277"/>
    </source>
</evidence>
<evidence type="ECO:0000256" key="11">
    <source>
        <dbReference type="PIRNR" id="PIRNR004682"/>
    </source>
</evidence>
<evidence type="ECO:0000256" key="10">
    <source>
        <dbReference type="ARBA" id="ARBA00061616"/>
    </source>
</evidence>
<dbReference type="InterPro" id="IPR023214">
    <property type="entry name" value="HAD_sf"/>
</dbReference>
<dbReference type="InterPro" id="IPR006549">
    <property type="entry name" value="HAD-SF_hydro_IIIA"/>
</dbReference>
<feature type="active site" description="Nucleophile" evidence="12">
    <location>
        <position position="8"/>
    </location>
</feature>
<reference evidence="16 17" key="1">
    <citation type="submission" date="2011-04" db="EMBL/GenBank/DDBJ databases">
        <title>The Genome Sequence of Clostridium citroniae WAL-19142.</title>
        <authorList>
            <consortium name="The Broad Institute Genome Sequencing Platform"/>
            <person name="Earl A."/>
            <person name="Ward D."/>
            <person name="Feldgarden M."/>
            <person name="Gevers D."/>
            <person name="Warren Y.A."/>
            <person name="Tyrrell K.L."/>
            <person name="Citron D.M."/>
            <person name="Goldstein E.J."/>
            <person name="Daigneault M."/>
            <person name="Allen-Vercoe E."/>
            <person name="Young S.K."/>
            <person name="Zeng Q."/>
            <person name="Gargeya S."/>
            <person name="Fitzgerald M."/>
            <person name="Haas B."/>
            <person name="Abouelleil A."/>
            <person name="Alvarado L."/>
            <person name="Arachchi H.M."/>
            <person name="Berlin A."/>
            <person name="Brown A."/>
            <person name="Chapman S.B."/>
            <person name="Chen Z."/>
            <person name="Dunbar C."/>
            <person name="Freedman E."/>
            <person name="Gearin G."/>
            <person name="Gellesch M."/>
            <person name="Goldberg J."/>
            <person name="Griggs A."/>
            <person name="Gujja S."/>
            <person name="Heilman E.R."/>
            <person name="Heiman D."/>
            <person name="Howarth C."/>
            <person name="Larson L."/>
            <person name="Lui A."/>
            <person name="MacDonald P.J."/>
            <person name="Mehta T."/>
            <person name="Montmayeur A."/>
            <person name="Murphy C."/>
            <person name="Neiman D."/>
            <person name="Pearson M."/>
            <person name="Priest M."/>
            <person name="Roberts A."/>
            <person name="Saif S."/>
            <person name="Shea T."/>
            <person name="Shenoy N."/>
            <person name="Sisk P."/>
            <person name="Stolte C."/>
            <person name="Sykes S."/>
            <person name="White J."/>
            <person name="Yandava C."/>
            <person name="Wortman J."/>
            <person name="Nusbaum C."/>
            <person name="Birren B."/>
        </authorList>
    </citation>
    <scope>NUCLEOTIDE SEQUENCE [LARGE SCALE GENOMIC DNA]</scope>
    <source>
        <strain evidence="16 17">WAL-19142</strain>
    </source>
</reference>
<dbReference type="NCBIfam" id="TIGR01662">
    <property type="entry name" value="HAD-SF-IIIA"/>
    <property type="match status" value="1"/>
</dbReference>
<feature type="binding site" evidence="13">
    <location>
        <begin position="107"/>
        <end position="108"/>
    </location>
    <ligand>
        <name>substrate</name>
    </ligand>
</feature>
<feature type="binding site" evidence="13">
    <location>
        <position position="134"/>
    </location>
    <ligand>
        <name>substrate</name>
    </ligand>
</feature>
<dbReference type="Pfam" id="PF13242">
    <property type="entry name" value="Hydrolase_like"/>
    <property type="match status" value="1"/>
</dbReference>
<comment type="subcellular location">
    <subcellularLocation>
        <location evidence="1 11">Cytoplasm</location>
    </subcellularLocation>
</comment>
<sequence>MERIVFLDRDGTLNEEVHYLHRREDLKLIPGVPQALRLLKQAGYRLVVVTNQAGVARGYYKESDVEALHRYMNRVLEREGAAVDAYYYCPHHPEHGLGKYKTQCRCRKPGTGMFEMAEKDFEVDKAHSFMVGDKLLDVEAGRNYGIASILVGTGYGREQHQKDMDRGVNPVYDHYGETLMDAARWIVEKGQV</sequence>
<comment type="catalytic activity">
    <reaction evidence="7">
        <text>D-glycero-alpha-D-manno-heptose 1,7-bisphosphate + H2O = D-glycero-alpha-D-manno-heptose 1-phosphate + phosphate</text>
        <dbReference type="Rhea" id="RHEA:28522"/>
        <dbReference type="ChEBI" id="CHEBI:15377"/>
        <dbReference type="ChEBI" id="CHEBI:43474"/>
        <dbReference type="ChEBI" id="CHEBI:60207"/>
        <dbReference type="ChEBI" id="CHEBI:61574"/>
        <dbReference type="EC" id="3.1.3.83"/>
    </reaction>
</comment>
<evidence type="ECO:0000256" key="9">
    <source>
        <dbReference type="ARBA" id="ARBA00060656"/>
    </source>
</evidence>
<dbReference type="InterPro" id="IPR036412">
    <property type="entry name" value="HAD-like_sf"/>
</dbReference>
<proteinExistence type="inferred from homology"/>
<dbReference type="OrthoDB" id="9801899at2"/>
<evidence type="ECO:0000313" key="16">
    <source>
        <dbReference type="EMBL" id="KMW19762.1"/>
    </source>
</evidence>
<evidence type="ECO:0000256" key="8">
    <source>
        <dbReference type="ARBA" id="ARBA00058363"/>
    </source>
</evidence>
<dbReference type="GO" id="GO:0046872">
    <property type="term" value="F:metal ion binding"/>
    <property type="evidence" value="ECO:0007669"/>
    <property type="project" value="UniProtKB-KW"/>
</dbReference>
<evidence type="ECO:0000313" key="17">
    <source>
        <dbReference type="Proteomes" id="UP000037392"/>
    </source>
</evidence>
<evidence type="ECO:0000256" key="1">
    <source>
        <dbReference type="ARBA" id="ARBA00004496"/>
    </source>
</evidence>
<evidence type="ECO:0000256" key="14">
    <source>
        <dbReference type="PIRSR" id="PIRSR004682-3"/>
    </source>
</evidence>
<keyword evidence="15" id="KW-0460">Magnesium</keyword>
<gene>
    <name evidence="16" type="ORF">HMPREF9470_02502</name>
</gene>
<feature type="binding site" evidence="15">
    <location>
        <position position="106"/>
    </location>
    <ligand>
        <name>Zn(2+)</name>
        <dbReference type="ChEBI" id="CHEBI:29105"/>
    </ligand>
</feature>
<dbReference type="GO" id="GO:0005737">
    <property type="term" value="C:cytoplasm"/>
    <property type="evidence" value="ECO:0007669"/>
    <property type="project" value="UniProtKB-SubCell"/>
</dbReference>
<dbReference type="EC" id="3.1.3.-" evidence="11"/>
<feature type="binding site" evidence="15">
    <location>
        <position position="89"/>
    </location>
    <ligand>
        <name>Zn(2+)</name>
        <dbReference type="ChEBI" id="CHEBI:29105"/>
    </ligand>
</feature>
<evidence type="ECO:0000256" key="13">
    <source>
        <dbReference type="PIRSR" id="PIRSR004682-2"/>
    </source>
</evidence>
<dbReference type="NCBIfam" id="TIGR00213">
    <property type="entry name" value="GmhB_yaeD"/>
    <property type="match status" value="1"/>
</dbReference>
<evidence type="ECO:0000256" key="5">
    <source>
        <dbReference type="ARBA" id="ARBA00022833"/>
    </source>
</evidence>
<keyword evidence="3 15" id="KW-0479">Metal-binding</keyword>
<dbReference type="GO" id="GO:0016791">
    <property type="term" value="F:phosphatase activity"/>
    <property type="evidence" value="ECO:0007669"/>
    <property type="project" value="InterPro"/>
</dbReference>
<feature type="site" description="Contributes to substrate recognition" evidence="14">
    <location>
        <position position="107"/>
    </location>
</feature>
<evidence type="ECO:0000256" key="4">
    <source>
        <dbReference type="ARBA" id="ARBA00022801"/>
    </source>
</evidence>
<dbReference type="Proteomes" id="UP000037392">
    <property type="component" value="Unassembled WGS sequence"/>
</dbReference>
<dbReference type="InterPro" id="IPR006543">
    <property type="entry name" value="Histidinol-phos"/>
</dbReference>
<dbReference type="RefSeq" id="WP_007866695.1">
    <property type="nucleotide sequence ID" value="NZ_KQ235878.1"/>
</dbReference>
<name>A0A0J9C3L0_9FIRM</name>
<dbReference type="PATRIC" id="fig|742734.4.peg.2684"/>
<comment type="function">
    <text evidence="8">Converts the D-glycero-alpha-D-manno-heptose 1,7-bisphosphate intermediate into D-glycero-alpha-D-manno-heptose 1-phosphate by removing the phosphate group at the C-7 position.</text>
</comment>
<protein>
    <recommendedName>
        <fullName evidence="11">D,D-heptose 1,7-bisphosphate phosphatase</fullName>
        <ecNumber evidence="11">3.1.3.-</ecNumber>
    </recommendedName>
</protein>
<evidence type="ECO:0000256" key="3">
    <source>
        <dbReference type="ARBA" id="ARBA00022723"/>
    </source>
</evidence>
<feature type="binding site" evidence="13">
    <location>
        <begin position="8"/>
        <end position="10"/>
    </location>
    <ligand>
        <name>substrate</name>
    </ligand>
</feature>
<keyword evidence="5 15" id="KW-0862">Zinc</keyword>
<comment type="caution">
    <text evidence="16">The sequence shown here is derived from an EMBL/GenBank/DDBJ whole genome shotgun (WGS) entry which is preliminary data.</text>
</comment>
<feature type="binding site" evidence="15">
    <location>
        <position position="133"/>
    </location>
    <ligand>
        <name>Mg(2+)</name>
        <dbReference type="ChEBI" id="CHEBI:18420"/>
    </ligand>
</feature>
<comment type="cofactor">
    <cofactor evidence="15">
        <name>Zn(2+)</name>
        <dbReference type="ChEBI" id="CHEBI:29105"/>
    </cofactor>
</comment>
<organism evidence="16 17">
    <name type="scientific">[Clostridium] citroniae WAL-19142</name>
    <dbReference type="NCBI Taxonomy" id="742734"/>
    <lineage>
        <taxon>Bacteria</taxon>
        <taxon>Bacillati</taxon>
        <taxon>Bacillota</taxon>
        <taxon>Clostridia</taxon>
        <taxon>Lachnospirales</taxon>
        <taxon>Lachnospiraceae</taxon>
        <taxon>Enterocloster</taxon>
    </lineage>
</organism>
<comment type="pathway">
    <text evidence="9">Nucleotide-sugar biosynthesis; GDP-D-glycero-alpha-D-manno-heptose biosynthesis; GDP-D-glycero-alpha-D-manno-heptose from D-glycero-alpha-D-manno-heptose 7-phosphate: step 2/3.</text>
</comment>
<feature type="site" description="Stabilizes the phosphoryl group" evidence="14">
    <location>
        <position position="50"/>
    </location>
</feature>
<dbReference type="PIRSF" id="PIRSF004682">
    <property type="entry name" value="GmhB"/>
    <property type="match status" value="1"/>
</dbReference>
<dbReference type="EMBL" id="ADLK01000020">
    <property type="protein sequence ID" value="KMW19762.1"/>
    <property type="molecule type" value="Genomic_DNA"/>
</dbReference>
<dbReference type="InterPro" id="IPR006357">
    <property type="entry name" value="HAD-SF_hydro_IIA"/>
</dbReference>
<dbReference type="PANTHER" id="PTHR42891:SF1">
    <property type="entry name" value="D-GLYCERO-BETA-D-MANNO-HEPTOSE-1,7-BISPHOSPHATE 7-PHOSPHATASE"/>
    <property type="match status" value="1"/>
</dbReference>
<feature type="binding site" evidence="15">
    <location>
        <position position="91"/>
    </location>
    <ligand>
        <name>Zn(2+)</name>
        <dbReference type="ChEBI" id="CHEBI:29105"/>
    </ligand>
</feature>
<feature type="site" description="Stabilizes the phosphoryl group" evidence="14">
    <location>
        <position position="108"/>
    </location>
</feature>
<evidence type="ECO:0000256" key="7">
    <source>
        <dbReference type="ARBA" id="ARBA00051130"/>
    </source>
</evidence>